<dbReference type="EMBL" id="JAANIT010004106">
    <property type="protein sequence ID" value="KAG1533075.1"/>
    <property type="molecule type" value="Genomic_DNA"/>
</dbReference>
<dbReference type="GO" id="GO:0015074">
    <property type="term" value="P:DNA integration"/>
    <property type="evidence" value="ECO:0007669"/>
    <property type="project" value="InterPro"/>
</dbReference>
<evidence type="ECO:0000313" key="4">
    <source>
        <dbReference type="Proteomes" id="UP000717996"/>
    </source>
</evidence>
<protein>
    <recommendedName>
        <fullName evidence="2">Integrase catalytic domain-containing protein</fullName>
    </recommendedName>
</protein>
<feature type="domain" description="Integrase catalytic" evidence="2">
    <location>
        <begin position="128"/>
        <end position="286"/>
    </location>
</feature>
<keyword evidence="1" id="KW-0175">Coiled coil</keyword>
<dbReference type="FunFam" id="3.30.420.10:FF:000032">
    <property type="entry name" value="Retrovirus-related Pol polyprotein from transposon 297-like Protein"/>
    <property type="match status" value="1"/>
</dbReference>
<feature type="coiled-coil region" evidence="1">
    <location>
        <begin position="317"/>
        <end position="352"/>
    </location>
</feature>
<dbReference type="Gene3D" id="3.30.420.10">
    <property type="entry name" value="Ribonuclease H-like superfamily/Ribonuclease H"/>
    <property type="match status" value="1"/>
</dbReference>
<dbReference type="AlphaFoldDB" id="A0A9P7C317"/>
<gene>
    <name evidence="3" type="ORF">G6F51_012796</name>
</gene>
<accession>A0A9P7C317</accession>
<evidence type="ECO:0000313" key="3">
    <source>
        <dbReference type="EMBL" id="KAG1533075.1"/>
    </source>
</evidence>
<dbReference type="InterPro" id="IPR050951">
    <property type="entry name" value="Retrovirus_Pol_polyprotein"/>
</dbReference>
<dbReference type="PROSITE" id="PS50994">
    <property type="entry name" value="INTEGRASE"/>
    <property type="match status" value="1"/>
</dbReference>
<dbReference type="GO" id="GO:0003676">
    <property type="term" value="F:nucleic acid binding"/>
    <property type="evidence" value="ECO:0007669"/>
    <property type="project" value="InterPro"/>
</dbReference>
<dbReference type="InterPro" id="IPR041588">
    <property type="entry name" value="Integrase_H2C2"/>
</dbReference>
<name>A0A9P7C317_RHIOR</name>
<dbReference type="Pfam" id="PF17921">
    <property type="entry name" value="Integrase_H2C2"/>
    <property type="match status" value="1"/>
</dbReference>
<dbReference type="PANTHER" id="PTHR37984:SF5">
    <property type="entry name" value="PROTEIN NYNRIN-LIKE"/>
    <property type="match status" value="1"/>
</dbReference>
<dbReference type="InterPro" id="IPR001584">
    <property type="entry name" value="Integrase_cat-core"/>
</dbReference>
<dbReference type="Gene3D" id="1.10.340.70">
    <property type="match status" value="1"/>
</dbReference>
<evidence type="ECO:0000259" key="2">
    <source>
        <dbReference type="PROSITE" id="PS50994"/>
    </source>
</evidence>
<reference evidence="3" key="1">
    <citation type="journal article" date="2020" name="Microb. Genom.">
        <title>Genetic diversity of clinical and environmental Mucorales isolates obtained from an investigation of mucormycosis cases among solid organ transplant recipients.</title>
        <authorList>
            <person name="Nguyen M.H."/>
            <person name="Kaul D."/>
            <person name="Muto C."/>
            <person name="Cheng S.J."/>
            <person name="Richter R.A."/>
            <person name="Bruno V.M."/>
            <person name="Liu G."/>
            <person name="Beyhan S."/>
            <person name="Sundermann A.J."/>
            <person name="Mounaud S."/>
            <person name="Pasculle A.W."/>
            <person name="Nierman W.C."/>
            <person name="Driscoll E."/>
            <person name="Cumbie R."/>
            <person name="Clancy C.J."/>
            <person name="Dupont C.L."/>
        </authorList>
    </citation>
    <scope>NUCLEOTIDE SEQUENCE</scope>
    <source>
        <strain evidence="3">GL16</strain>
    </source>
</reference>
<dbReference type="GO" id="GO:0005634">
    <property type="term" value="C:nucleus"/>
    <property type="evidence" value="ECO:0007669"/>
    <property type="project" value="UniProtKB-ARBA"/>
</dbReference>
<dbReference type="OrthoDB" id="5592268at2759"/>
<comment type="caution">
    <text evidence="3">The sequence shown here is derived from an EMBL/GenBank/DDBJ whole genome shotgun (WGS) entry which is preliminary data.</text>
</comment>
<dbReference type="FunFam" id="1.10.340.70:FF:000001">
    <property type="entry name" value="Retrovirus-related Pol polyprotein from transposon gypsy-like Protein"/>
    <property type="match status" value="1"/>
</dbReference>
<organism evidence="3 4">
    <name type="scientific">Rhizopus oryzae</name>
    <name type="common">Mucormycosis agent</name>
    <name type="synonym">Rhizopus arrhizus var. delemar</name>
    <dbReference type="NCBI Taxonomy" id="64495"/>
    <lineage>
        <taxon>Eukaryota</taxon>
        <taxon>Fungi</taxon>
        <taxon>Fungi incertae sedis</taxon>
        <taxon>Mucoromycota</taxon>
        <taxon>Mucoromycotina</taxon>
        <taxon>Mucoromycetes</taxon>
        <taxon>Mucorales</taxon>
        <taxon>Mucorineae</taxon>
        <taxon>Rhizopodaceae</taxon>
        <taxon>Rhizopus</taxon>
    </lineage>
</organism>
<dbReference type="InterPro" id="IPR036397">
    <property type="entry name" value="RNaseH_sf"/>
</dbReference>
<dbReference type="InterPro" id="IPR012337">
    <property type="entry name" value="RNaseH-like_sf"/>
</dbReference>
<proteinExistence type="predicted"/>
<dbReference type="PANTHER" id="PTHR37984">
    <property type="entry name" value="PROTEIN CBG26694"/>
    <property type="match status" value="1"/>
</dbReference>
<dbReference type="Proteomes" id="UP000717996">
    <property type="component" value="Unassembled WGS sequence"/>
</dbReference>
<sequence>MEQQKIDLVKQYLQELKLPENISHKQQKYLKKQAHKFTIYKDNLYRYNTDDGIIRKVLNNKEAEEIMYSYHQHPLGGHLAYNNTLHKIASRYYWDNMTKDVMKYVKKCHRCQRYGRKTLKEELYPVAVSVKPFDRIALDVKHVQAARSGNRYIIAGIDYLTKYVEARPIRFQTASEIALFLYEEIICRHGCPTIIVSDNGKPFVSKLIQQVCRNFSIIHKTTTPYNPQSNGLIERFNRTLGQILQKRTKDEKDDWDLYLPAALFAYRTIKQESTKSTPFFLLYGYEPKTPFDIDHHVFERNSPKFDAILRHRTIHQIHNLNKIRKTAVQNIQRAQESQKKQIENKILDERKELKPPFKLGDIVLIYRDYLSTSWSAKLQDKWEGPFVVQHILGKGTYHIKNMDPHDTKLRRIHGNRMKPYLLPKVQWCKENERAVMTNLDEQTNELFL</sequence>
<dbReference type="Pfam" id="PF00665">
    <property type="entry name" value="rve"/>
    <property type="match status" value="1"/>
</dbReference>
<evidence type="ECO:0000256" key="1">
    <source>
        <dbReference type="SAM" id="Coils"/>
    </source>
</evidence>
<dbReference type="SUPFAM" id="SSF53098">
    <property type="entry name" value="Ribonuclease H-like"/>
    <property type="match status" value="1"/>
</dbReference>